<dbReference type="PANTHER" id="PTHR10629:SF52">
    <property type="entry name" value="DNA (CYTOSINE-5)-METHYLTRANSFERASE 1"/>
    <property type="match status" value="1"/>
</dbReference>
<evidence type="ECO:0000256" key="2">
    <source>
        <dbReference type="ARBA" id="ARBA00022603"/>
    </source>
</evidence>
<protein>
    <recommendedName>
        <fullName evidence="1">DNA (cytosine-5-)-methyltransferase</fullName>
        <ecNumber evidence="1">2.1.1.37</ecNumber>
    </recommendedName>
</protein>
<dbReference type="NCBIfam" id="TIGR00675">
    <property type="entry name" value="dcm"/>
    <property type="match status" value="1"/>
</dbReference>
<keyword evidence="2" id="KW-0489">Methyltransferase</keyword>
<dbReference type="InterPro" id="IPR018117">
    <property type="entry name" value="C5_DNA_meth_AS"/>
</dbReference>
<dbReference type="GO" id="GO:0005634">
    <property type="term" value="C:nucleus"/>
    <property type="evidence" value="ECO:0007669"/>
    <property type="project" value="TreeGrafter"/>
</dbReference>
<dbReference type="Pfam" id="PF00145">
    <property type="entry name" value="DNA_methylase"/>
    <property type="match status" value="1"/>
</dbReference>
<dbReference type="PROSITE" id="PS00094">
    <property type="entry name" value="C5_MTASE_1"/>
    <property type="match status" value="1"/>
</dbReference>
<keyword evidence="4" id="KW-0949">S-adenosyl-L-methionine</keyword>
<evidence type="ECO:0000256" key="3">
    <source>
        <dbReference type="ARBA" id="ARBA00022679"/>
    </source>
</evidence>
<evidence type="ECO:0000313" key="5">
    <source>
        <dbReference type="EMBL" id="QHU14277.1"/>
    </source>
</evidence>
<dbReference type="InterPro" id="IPR029063">
    <property type="entry name" value="SAM-dependent_MTases_sf"/>
</dbReference>
<sequence>MKALSLFSGMGGDTLGMTRAGLEVAWYSELKEYIQRTHDLNFPDSHFLGGDIASVTQEQLEAVDADVIFAGFPCQGFSHAGKKLPEDPRNTLFREFVRCTKVIRPKVVIGENVKGLLTRKTADSRKYIDVITAEFENLGYAITYRVCKTHKYGVPQKRERLIIIGVREDVAGDFNLSFPEESAESPNLEDIMKFDTTGALRVPEALFDDIPDECVLTDMSNTDDTQTPHPYLLSKANAVGDKLSYAGKTHENLFSFGKRISPIHCEIVDIRNPSKTVICTFEHQPRLFAPLRNAKGCFLRALLPEELKQIQGFPKDYIVSGTTKEQIIQIGNAVPPPLIEKICRHILGL</sequence>
<dbReference type="GO" id="GO:0032259">
    <property type="term" value="P:methylation"/>
    <property type="evidence" value="ECO:0007669"/>
    <property type="project" value="UniProtKB-KW"/>
</dbReference>
<dbReference type="PANTHER" id="PTHR10629">
    <property type="entry name" value="CYTOSINE-SPECIFIC METHYLTRANSFERASE"/>
    <property type="match status" value="1"/>
</dbReference>
<name>A0A6C0KC32_9ZZZZ</name>
<dbReference type="InterPro" id="IPR050390">
    <property type="entry name" value="C5-Methyltransferase"/>
</dbReference>
<dbReference type="AlphaFoldDB" id="A0A6C0KC32"/>
<reference evidence="5" key="1">
    <citation type="journal article" date="2020" name="Nature">
        <title>Giant virus diversity and host interactions through global metagenomics.</title>
        <authorList>
            <person name="Schulz F."/>
            <person name="Roux S."/>
            <person name="Paez-Espino D."/>
            <person name="Jungbluth S."/>
            <person name="Walsh D.A."/>
            <person name="Denef V.J."/>
            <person name="McMahon K.D."/>
            <person name="Konstantinidis K.T."/>
            <person name="Eloe-Fadrosh E.A."/>
            <person name="Kyrpides N.C."/>
            <person name="Woyke T."/>
        </authorList>
    </citation>
    <scope>NUCLEOTIDE SEQUENCE</scope>
    <source>
        <strain evidence="5">GVMAG-S-1102113-118</strain>
    </source>
</reference>
<evidence type="ECO:0000256" key="1">
    <source>
        <dbReference type="ARBA" id="ARBA00011975"/>
    </source>
</evidence>
<proteinExistence type="predicted"/>
<evidence type="ECO:0000256" key="4">
    <source>
        <dbReference type="ARBA" id="ARBA00022691"/>
    </source>
</evidence>
<dbReference type="GO" id="GO:0003677">
    <property type="term" value="F:DNA binding"/>
    <property type="evidence" value="ECO:0007669"/>
    <property type="project" value="TreeGrafter"/>
</dbReference>
<keyword evidence="3" id="KW-0808">Transferase</keyword>
<dbReference type="Gene3D" id="3.90.120.10">
    <property type="entry name" value="DNA Methylase, subunit A, domain 2"/>
    <property type="match status" value="1"/>
</dbReference>
<dbReference type="Gene3D" id="3.40.50.150">
    <property type="entry name" value="Vaccinia Virus protein VP39"/>
    <property type="match status" value="1"/>
</dbReference>
<dbReference type="PRINTS" id="PR00105">
    <property type="entry name" value="C5METTRFRASE"/>
</dbReference>
<dbReference type="EMBL" id="MN740839">
    <property type="protein sequence ID" value="QHU14277.1"/>
    <property type="molecule type" value="Genomic_DNA"/>
</dbReference>
<dbReference type="SUPFAM" id="SSF53335">
    <property type="entry name" value="S-adenosyl-L-methionine-dependent methyltransferases"/>
    <property type="match status" value="1"/>
</dbReference>
<dbReference type="GO" id="GO:0003886">
    <property type="term" value="F:DNA (cytosine-5-)-methyltransferase activity"/>
    <property type="evidence" value="ECO:0007669"/>
    <property type="project" value="UniProtKB-EC"/>
</dbReference>
<dbReference type="GO" id="GO:0044027">
    <property type="term" value="P:negative regulation of gene expression via chromosomal CpG island methylation"/>
    <property type="evidence" value="ECO:0007669"/>
    <property type="project" value="TreeGrafter"/>
</dbReference>
<accession>A0A6C0KC32</accession>
<dbReference type="PROSITE" id="PS51679">
    <property type="entry name" value="SAM_MT_C5"/>
    <property type="match status" value="1"/>
</dbReference>
<organism evidence="5">
    <name type="scientific">viral metagenome</name>
    <dbReference type="NCBI Taxonomy" id="1070528"/>
    <lineage>
        <taxon>unclassified sequences</taxon>
        <taxon>metagenomes</taxon>
        <taxon>organismal metagenomes</taxon>
    </lineage>
</organism>
<dbReference type="EC" id="2.1.1.37" evidence="1"/>
<dbReference type="InterPro" id="IPR001525">
    <property type="entry name" value="C5_MeTfrase"/>
</dbReference>